<evidence type="ECO:0000313" key="3">
    <source>
        <dbReference type="Proteomes" id="UP001642464"/>
    </source>
</evidence>
<feature type="region of interest" description="Disordered" evidence="1">
    <location>
        <begin position="652"/>
        <end position="695"/>
    </location>
</feature>
<dbReference type="InterPro" id="IPR050209">
    <property type="entry name" value="Rab_GTPases_membrane_traffic"/>
</dbReference>
<feature type="compositionally biased region" description="Basic and acidic residues" evidence="1">
    <location>
        <begin position="506"/>
        <end position="517"/>
    </location>
</feature>
<evidence type="ECO:0000313" key="2">
    <source>
        <dbReference type="EMBL" id="CAK9062558.1"/>
    </source>
</evidence>
<accession>A0ABP0NGG6</accession>
<gene>
    <name evidence="2" type="ORF">SCF082_LOCUS32567</name>
</gene>
<dbReference type="PANTHER" id="PTHR47979">
    <property type="entry name" value="DRAB11-RELATED"/>
    <property type="match status" value="1"/>
</dbReference>
<dbReference type="SMART" id="SM00175">
    <property type="entry name" value="RAB"/>
    <property type="match status" value="1"/>
</dbReference>
<protein>
    <submittedName>
        <fullName evidence="2">Ras-related protein Rab-5A</fullName>
    </submittedName>
</protein>
<feature type="compositionally biased region" description="Basic and acidic residues" evidence="1">
    <location>
        <begin position="569"/>
        <end position="590"/>
    </location>
</feature>
<organism evidence="2 3">
    <name type="scientific">Durusdinium trenchii</name>
    <dbReference type="NCBI Taxonomy" id="1381693"/>
    <lineage>
        <taxon>Eukaryota</taxon>
        <taxon>Sar</taxon>
        <taxon>Alveolata</taxon>
        <taxon>Dinophyceae</taxon>
        <taxon>Suessiales</taxon>
        <taxon>Symbiodiniaceae</taxon>
        <taxon>Durusdinium</taxon>
    </lineage>
</organism>
<dbReference type="InterPro" id="IPR027417">
    <property type="entry name" value="P-loop_NTPase"/>
</dbReference>
<dbReference type="Proteomes" id="UP001642464">
    <property type="component" value="Unassembled WGS sequence"/>
</dbReference>
<dbReference type="InterPro" id="IPR001806">
    <property type="entry name" value="Small_GTPase"/>
</dbReference>
<sequence length="695" mass="76508">MAYLHHLPIQSVWTSDRTMKIPNPLEEEETVTALIEIEDTYAPIRTGGIDMYGQKRDVDELIEVKPPPREPVVTPQYYGPFAEYEALTQLEYRPLSRCRMGFLLVFDATVEESLKTAMEMFNSICLQSATKTTVPKGISVFLVANKIDKEPLAEETQKTMAAARAFAEIKELPYFEVSALKFLRVRKLFREMVEHIVLQPGISYCSRAAGGRLCGDTTRHLPKDLEGGRGATQRPKKATGAADVVTELFSVTVLGSAKSGKTTLINAFISHSFLAVPEETLAPELYYKTMSVPAPSGTSAPPIPILVEIEDTFAPSAEGVGLMEQFLTSQRDHVKSEHLELLAGFNLPEAGEYRPLSKTRMGFLLVFDVWSEASLQEAIKLHRGLQDHGGADGSVLCLVGNKADRAAGAQEQIRAAQRYAAENELMFFQLAATDLRKVRLLFRQLLSAIYAKPQLWRLDRPRRRVGSRVEEIDHVDYDDGGNPVEDTEALEQEARQAEEAAGEEAEATRAPERRDEVPTAEMAGPEGAREEDLAEMPPEEGSRVTEVPSEPAAQTAERPRSSVPMVVRKVPDPTEEEVRSPRGAAVEHEVPPQIHEPAPMPEEGGPSGVGDTLSSLMGKLPFSWTSQDEPDAKTGEAAAVVEATDTTDTWSALWGKLPFGQETSKGEARARPEAEAREPEPSGGIERGWMPSFFT</sequence>
<dbReference type="PRINTS" id="PR00449">
    <property type="entry name" value="RASTRNSFRMNG"/>
</dbReference>
<reference evidence="2 3" key="1">
    <citation type="submission" date="2024-02" db="EMBL/GenBank/DDBJ databases">
        <authorList>
            <person name="Chen Y."/>
            <person name="Shah S."/>
            <person name="Dougan E. K."/>
            <person name="Thang M."/>
            <person name="Chan C."/>
        </authorList>
    </citation>
    <scope>NUCLEOTIDE SEQUENCE [LARGE SCALE GENOMIC DNA]</scope>
</reference>
<keyword evidence="3" id="KW-1185">Reference proteome</keyword>
<comment type="caution">
    <text evidence="2">The sequence shown here is derived from an EMBL/GenBank/DDBJ whole genome shotgun (WGS) entry which is preliminary data.</text>
</comment>
<dbReference type="Pfam" id="PF00071">
    <property type="entry name" value="Ras"/>
    <property type="match status" value="2"/>
</dbReference>
<name>A0ABP0NGG6_9DINO</name>
<feature type="region of interest" description="Disordered" evidence="1">
    <location>
        <begin position="491"/>
        <end position="638"/>
    </location>
</feature>
<feature type="compositionally biased region" description="Basic and acidic residues" evidence="1">
    <location>
        <begin position="664"/>
        <end position="680"/>
    </location>
</feature>
<dbReference type="SUPFAM" id="SSF52540">
    <property type="entry name" value="P-loop containing nucleoside triphosphate hydrolases"/>
    <property type="match status" value="2"/>
</dbReference>
<proteinExistence type="predicted"/>
<evidence type="ECO:0000256" key="1">
    <source>
        <dbReference type="SAM" id="MobiDB-lite"/>
    </source>
</evidence>
<dbReference type="PROSITE" id="PS51419">
    <property type="entry name" value="RAB"/>
    <property type="match status" value="1"/>
</dbReference>
<dbReference type="SMART" id="SM00173">
    <property type="entry name" value="RAS"/>
    <property type="match status" value="1"/>
</dbReference>
<dbReference type="Gene3D" id="3.40.50.300">
    <property type="entry name" value="P-loop containing nucleotide triphosphate hydrolases"/>
    <property type="match status" value="2"/>
</dbReference>
<dbReference type="EMBL" id="CAXAMM010028313">
    <property type="protein sequence ID" value="CAK9062558.1"/>
    <property type="molecule type" value="Genomic_DNA"/>
</dbReference>